<dbReference type="Pfam" id="PF00275">
    <property type="entry name" value="EPSP_synthase"/>
    <property type="match status" value="1"/>
</dbReference>
<protein>
    <recommendedName>
        <fullName evidence="12">UDP-N-acetylglucosamine 1-carboxyvinyltransferase</fullName>
        <ecNumber evidence="12">2.5.1.7</ecNumber>
    </recommendedName>
    <alternativeName>
        <fullName evidence="12">Enoylpyruvate transferase</fullName>
    </alternativeName>
    <alternativeName>
        <fullName evidence="12">UDP-N-acetylglucosamine enolpyruvyl transferase</fullName>
        <shortName evidence="12">EPT</shortName>
    </alternativeName>
</protein>
<comment type="pathway">
    <text evidence="2 12">Cell wall biogenesis; peptidoglycan biosynthesis.</text>
</comment>
<evidence type="ECO:0000256" key="7">
    <source>
        <dbReference type="ARBA" id="ARBA00022984"/>
    </source>
</evidence>
<sequence>MAGIKITGGIPLSGEVKIQGSKNAALPMMAAALLNKGVTVLHGCPKIADVFVMEEILKKLGVKVIWEGHTLLLDAEQVTGYEVDRKLGCQMRSSIVLLGSLLGRCGQACVPYPGGCVIGKRPVDLHLAALEAMGAEFQEGEMLCARAGKRQESRYHFPKSSVGAAQNAILAAVCAPGITWLSGCSKEPEVSWLCRFLNQAGARIEGVGSQQLKITGVRNLHDTEFQVPADRIAAGTYVCAAAITRGNCILDQAPVEEMGALLAAYEKIGGQYTCNSGKLILSGQKADGFIPYLQTAVYPGFPTDLQSVFLAVLAAARGESCLVETVFEDRFKPVYQLQRMGADISVCQNCARIRGGVLLGNKVWAEELRGGAALVLAGLAARGETYVENRHYIERGYEDICRDLALLGAQIFKD</sequence>
<evidence type="ECO:0000256" key="6">
    <source>
        <dbReference type="ARBA" id="ARBA00022960"/>
    </source>
</evidence>
<keyword evidence="12" id="KW-0670">Pyruvate</keyword>
<feature type="binding site" evidence="12">
    <location>
        <begin position="22"/>
        <end position="23"/>
    </location>
    <ligand>
        <name>phosphoenolpyruvate</name>
        <dbReference type="ChEBI" id="CHEBI:58702"/>
    </ligand>
</feature>
<keyword evidence="5 12" id="KW-0808">Transferase</keyword>
<feature type="binding site" evidence="12">
    <location>
        <begin position="121"/>
        <end position="125"/>
    </location>
    <ligand>
        <name>UDP-N-acetyl-alpha-D-glucosamine</name>
        <dbReference type="ChEBI" id="CHEBI:57705"/>
    </ligand>
</feature>
<feature type="binding site" evidence="12">
    <location>
        <position position="92"/>
    </location>
    <ligand>
        <name>UDP-N-acetyl-alpha-D-glucosamine</name>
        <dbReference type="ChEBI" id="CHEBI:57705"/>
    </ligand>
</feature>
<feature type="domain" description="Enolpyruvate transferase" evidence="13">
    <location>
        <begin position="7"/>
        <end position="403"/>
    </location>
</feature>
<evidence type="ECO:0000256" key="10">
    <source>
        <dbReference type="ARBA" id="ARBA00038367"/>
    </source>
</evidence>
<evidence type="ECO:0000256" key="12">
    <source>
        <dbReference type="HAMAP-Rule" id="MF_00111"/>
    </source>
</evidence>
<dbReference type="InterPro" id="IPR036968">
    <property type="entry name" value="Enolpyruvate_Tfrase_sf"/>
</dbReference>
<evidence type="ECO:0000256" key="1">
    <source>
        <dbReference type="ARBA" id="ARBA00004496"/>
    </source>
</evidence>
<dbReference type="Gene3D" id="3.65.10.10">
    <property type="entry name" value="Enolpyruvate transferase domain"/>
    <property type="match status" value="2"/>
</dbReference>
<evidence type="ECO:0000256" key="8">
    <source>
        <dbReference type="ARBA" id="ARBA00023306"/>
    </source>
</evidence>
<comment type="caution">
    <text evidence="12">Lacks conserved residue(s) required for the propagation of feature annotation.</text>
</comment>
<feature type="active site" description="Proton donor" evidence="12">
    <location>
        <position position="116"/>
    </location>
</feature>
<dbReference type="GO" id="GO:0008760">
    <property type="term" value="F:UDP-N-acetylglucosamine 1-carboxyvinyltransferase activity"/>
    <property type="evidence" value="ECO:0007669"/>
    <property type="project" value="UniProtKB-EC"/>
</dbReference>
<dbReference type="NCBIfam" id="NF006873">
    <property type="entry name" value="PRK09369.1"/>
    <property type="match status" value="1"/>
</dbReference>
<comment type="catalytic activity">
    <reaction evidence="11 12">
        <text>phosphoenolpyruvate + UDP-N-acetyl-alpha-D-glucosamine = UDP-N-acetyl-3-O-(1-carboxyvinyl)-alpha-D-glucosamine + phosphate</text>
        <dbReference type="Rhea" id="RHEA:18681"/>
        <dbReference type="ChEBI" id="CHEBI:43474"/>
        <dbReference type="ChEBI" id="CHEBI:57705"/>
        <dbReference type="ChEBI" id="CHEBI:58702"/>
        <dbReference type="ChEBI" id="CHEBI:68483"/>
        <dbReference type="EC" id="2.5.1.7"/>
    </reaction>
</comment>
<evidence type="ECO:0000259" key="13">
    <source>
        <dbReference type="Pfam" id="PF00275"/>
    </source>
</evidence>
<dbReference type="PANTHER" id="PTHR43783">
    <property type="entry name" value="UDP-N-ACETYLGLUCOSAMINE 1-CARBOXYVINYLTRANSFERASE"/>
    <property type="match status" value="1"/>
</dbReference>
<keyword evidence="8 12" id="KW-0131">Cell cycle</keyword>
<keyword evidence="4 12" id="KW-0132">Cell division</keyword>
<dbReference type="InterPro" id="IPR001986">
    <property type="entry name" value="Enolpyruvate_Tfrase_dom"/>
</dbReference>
<dbReference type="HAMAP" id="MF_00111">
    <property type="entry name" value="MurA"/>
    <property type="match status" value="1"/>
</dbReference>
<keyword evidence="9 12" id="KW-0961">Cell wall biogenesis/degradation</keyword>
<evidence type="ECO:0000256" key="4">
    <source>
        <dbReference type="ARBA" id="ARBA00022618"/>
    </source>
</evidence>
<evidence type="ECO:0000313" key="14">
    <source>
        <dbReference type="EMBL" id="NSJ84776.1"/>
    </source>
</evidence>
<name>A0ABX2I303_BLAHA</name>
<comment type="caution">
    <text evidence="14">The sequence shown here is derived from an EMBL/GenBank/DDBJ whole genome shotgun (WGS) entry which is preliminary data.</text>
</comment>
<dbReference type="InterPro" id="IPR050068">
    <property type="entry name" value="MurA_subfamily"/>
</dbReference>
<dbReference type="NCBIfam" id="TIGR01072">
    <property type="entry name" value="murA"/>
    <property type="match status" value="1"/>
</dbReference>
<organism evidence="14 15">
    <name type="scientific">Blautia hansenii</name>
    <name type="common">Ruminococcus hansenii</name>
    <dbReference type="NCBI Taxonomy" id="1322"/>
    <lineage>
        <taxon>Bacteria</taxon>
        <taxon>Bacillati</taxon>
        <taxon>Bacillota</taxon>
        <taxon>Clostridia</taxon>
        <taxon>Lachnospirales</taxon>
        <taxon>Lachnospiraceae</taxon>
        <taxon>Blautia</taxon>
    </lineage>
</organism>
<comment type="similarity">
    <text evidence="10 12">Belongs to the EPSP synthase family. MurA subfamily.</text>
</comment>
<accession>A0ABX2I303</accession>
<keyword evidence="15" id="KW-1185">Reference proteome</keyword>
<gene>
    <name evidence="12 14" type="primary">murA</name>
    <name evidence="14" type="ORF">G5A70_00950</name>
</gene>
<dbReference type="EC" id="2.5.1.7" evidence="12"/>
<keyword evidence="6 12" id="KW-0133">Cell shape</keyword>
<comment type="function">
    <text evidence="12">Cell wall formation. Adds enolpyruvyl to UDP-N-acetylglucosamine.</text>
</comment>
<dbReference type="InterPro" id="IPR005750">
    <property type="entry name" value="UDP_GlcNAc_COvinyl_MurA"/>
</dbReference>
<proteinExistence type="inferred from homology"/>
<dbReference type="Proteomes" id="UP000822142">
    <property type="component" value="Unassembled WGS sequence"/>
</dbReference>
<feature type="binding site" evidence="12">
    <location>
        <position position="304"/>
    </location>
    <ligand>
        <name>UDP-N-acetyl-alpha-D-glucosamine</name>
        <dbReference type="ChEBI" id="CHEBI:57705"/>
    </ligand>
</feature>
<keyword evidence="7 12" id="KW-0573">Peptidoglycan synthesis</keyword>
<reference evidence="14 15" key="1">
    <citation type="journal article" date="2020" name="Cell Host Microbe">
        <title>Functional and Genomic Variation between Human-Derived Isolates of Lachnospiraceae Reveals Inter- and Intra-Species Diversity.</title>
        <authorList>
            <person name="Sorbara M.T."/>
            <person name="Littmann E.R."/>
            <person name="Fontana E."/>
            <person name="Moody T.U."/>
            <person name="Kohout C.E."/>
            <person name="Gjonbalaj M."/>
            <person name="Eaton V."/>
            <person name="Seok R."/>
            <person name="Leiner I.M."/>
            <person name="Pamer E.G."/>
        </authorList>
    </citation>
    <scope>NUCLEOTIDE SEQUENCE [LARGE SCALE GENOMIC DNA]</scope>
    <source>
        <strain evidence="14 15">MSK.15.26</strain>
    </source>
</reference>
<evidence type="ECO:0000313" key="15">
    <source>
        <dbReference type="Proteomes" id="UP000822142"/>
    </source>
</evidence>
<dbReference type="PANTHER" id="PTHR43783:SF1">
    <property type="entry name" value="UDP-N-ACETYLGLUCOSAMINE 1-CARBOXYVINYLTRANSFERASE"/>
    <property type="match status" value="1"/>
</dbReference>
<evidence type="ECO:0000256" key="9">
    <source>
        <dbReference type="ARBA" id="ARBA00023316"/>
    </source>
</evidence>
<evidence type="ECO:0000256" key="11">
    <source>
        <dbReference type="ARBA" id="ARBA00047527"/>
    </source>
</evidence>
<feature type="modified residue" description="2-(S-cysteinyl)pyruvic acid O-phosphothioketal" evidence="12">
    <location>
        <position position="116"/>
    </location>
</feature>
<evidence type="ECO:0000256" key="5">
    <source>
        <dbReference type="ARBA" id="ARBA00022679"/>
    </source>
</evidence>
<evidence type="ECO:0000256" key="3">
    <source>
        <dbReference type="ARBA" id="ARBA00022490"/>
    </source>
</evidence>
<dbReference type="EMBL" id="JAAITA010000001">
    <property type="protein sequence ID" value="NSJ84776.1"/>
    <property type="molecule type" value="Genomic_DNA"/>
</dbReference>
<evidence type="ECO:0000256" key="2">
    <source>
        <dbReference type="ARBA" id="ARBA00004752"/>
    </source>
</evidence>
<feature type="binding site" evidence="12">
    <location>
        <position position="326"/>
    </location>
    <ligand>
        <name>UDP-N-acetyl-alpha-D-glucosamine</name>
        <dbReference type="ChEBI" id="CHEBI:57705"/>
    </ligand>
</feature>
<dbReference type="SUPFAM" id="SSF55205">
    <property type="entry name" value="EPT/RTPC-like"/>
    <property type="match status" value="1"/>
</dbReference>
<dbReference type="InterPro" id="IPR013792">
    <property type="entry name" value="RNA3'P_cycl/enolpyr_Trfase_a/b"/>
</dbReference>
<keyword evidence="3 12" id="KW-0963">Cytoplasm</keyword>
<comment type="subcellular location">
    <subcellularLocation>
        <location evidence="1 12">Cytoplasm</location>
    </subcellularLocation>
</comment>
<dbReference type="CDD" id="cd01555">
    <property type="entry name" value="UdpNAET"/>
    <property type="match status" value="1"/>
</dbReference>